<evidence type="ECO:0000256" key="2">
    <source>
        <dbReference type="ARBA" id="ARBA00022723"/>
    </source>
</evidence>
<dbReference type="Pfam" id="PF04952">
    <property type="entry name" value="AstE_AspA_hybrid"/>
    <property type="match status" value="1"/>
</dbReference>
<evidence type="ECO:0000256" key="1">
    <source>
        <dbReference type="ARBA" id="ARBA00001947"/>
    </source>
</evidence>
<sequence length="533" mass="58958">MGLVLSKNKPASTSPRLLPRPRHPLLLGSAAILLSATTFPTGTASGGKFICSAFAASTVPTAGRSRSFRAFHRGGNQRRRMSGVLEEGDRKAYPHAPPLATVNPFSRRIEKVVIVGGTHGNEYTGVWCIKSIEKQRQLWNEKSTDIPKANIFSDFPTLDIATLLANPVAHMQNKRFVDSDLNREFSVEKLRRVAMTKSETQEENSSEECDIRNEFCSGDNFDASDPLASLPHEALRAREIESILGPKLIPHTVGPNGYSNMDYDHSNPEPLTDVVVDLHTTTANMGISLIIPEGDSLMSAAAAYVLHQCRSKYGYESVQCLMHALPKREDRQNLSSCGRHGFTIEVGPVPQGVLRHDVVEKTQAAMHSLLEFLHLRNLELEKGNANNGEPTVLDMLRQIYPNNIVPCYRSAPAVRPGELSGKISWPNDESNPNFPAVIIHKSLQDRDFEPLRIGDPLFVTLDGTIIPYDGSHGDEVHLIFVNEGGYYYESSGTGIGVAVKSRFDWETGWFFVDSDDEAEVSEEIVVEETDSYE</sequence>
<comment type="cofactor">
    <cofactor evidence="1">
        <name>Zn(2+)</name>
        <dbReference type="ChEBI" id="CHEBI:29105"/>
    </cofactor>
</comment>
<organism evidence="8 9">
    <name type="scientific">Cyclotella cryptica</name>
    <dbReference type="NCBI Taxonomy" id="29204"/>
    <lineage>
        <taxon>Eukaryota</taxon>
        <taxon>Sar</taxon>
        <taxon>Stramenopiles</taxon>
        <taxon>Ochrophyta</taxon>
        <taxon>Bacillariophyta</taxon>
        <taxon>Coscinodiscophyceae</taxon>
        <taxon>Thalassiosirophycidae</taxon>
        <taxon>Stephanodiscales</taxon>
        <taxon>Stephanodiscaceae</taxon>
        <taxon>Cyclotella</taxon>
    </lineage>
</organism>
<dbReference type="EMBL" id="JABMIG020000155">
    <property type="protein sequence ID" value="KAL3788498.1"/>
    <property type="molecule type" value="Genomic_DNA"/>
</dbReference>
<dbReference type="Proteomes" id="UP001516023">
    <property type="component" value="Unassembled WGS sequence"/>
</dbReference>
<evidence type="ECO:0000259" key="6">
    <source>
        <dbReference type="Pfam" id="PF04952"/>
    </source>
</evidence>
<comment type="caution">
    <text evidence="8">The sequence shown here is derived from an EMBL/GenBank/DDBJ whole genome shotgun (WGS) entry which is preliminary data.</text>
</comment>
<dbReference type="Gene3D" id="3.40.630.10">
    <property type="entry name" value="Zn peptidases"/>
    <property type="match status" value="1"/>
</dbReference>
<evidence type="ECO:0000256" key="3">
    <source>
        <dbReference type="ARBA" id="ARBA00022801"/>
    </source>
</evidence>
<evidence type="ECO:0000256" key="4">
    <source>
        <dbReference type="ARBA" id="ARBA00022833"/>
    </source>
</evidence>
<dbReference type="InterPro" id="IPR055438">
    <property type="entry name" value="AstE_AspA_cat"/>
</dbReference>
<reference evidence="8 9" key="1">
    <citation type="journal article" date="2020" name="G3 (Bethesda)">
        <title>Improved Reference Genome for Cyclotella cryptica CCMP332, a Model for Cell Wall Morphogenesis, Salinity Adaptation, and Lipid Production in Diatoms (Bacillariophyta).</title>
        <authorList>
            <person name="Roberts W.R."/>
            <person name="Downey K.M."/>
            <person name="Ruck E.C."/>
            <person name="Traller J.C."/>
            <person name="Alverson A.J."/>
        </authorList>
    </citation>
    <scope>NUCLEOTIDE SEQUENCE [LARGE SCALE GENOMIC DNA]</scope>
    <source>
        <strain evidence="8 9">CCMP332</strain>
    </source>
</reference>
<feature type="region of interest" description="Disordered" evidence="5">
    <location>
        <begin position="1"/>
        <end position="20"/>
    </location>
</feature>
<evidence type="ECO:0000256" key="5">
    <source>
        <dbReference type="SAM" id="MobiDB-lite"/>
    </source>
</evidence>
<dbReference type="AlphaFoldDB" id="A0ABD3PK88"/>
<name>A0ABD3PK88_9STRA</name>
<feature type="domain" description="AstE/AspA barrel-sandwich hybrid" evidence="6">
    <location>
        <begin position="421"/>
        <end position="488"/>
    </location>
</feature>
<dbReference type="PANTHER" id="PTHR15162:SF7">
    <property type="entry name" value="SUCCINYLGLUTAMATE DESUCCINYLASE"/>
    <property type="match status" value="1"/>
</dbReference>
<dbReference type="Gene3D" id="2.20.25.160">
    <property type="match status" value="1"/>
</dbReference>
<dbReference type="InterPro" id="IPR050178">
    <property type="entry name" value="AspA/AstE_fam"/>
</dbReference>
<evidence type="ECO:0000313" key="8">
    <source>
        <dbReference type="EMBL" id="KAL3788498.1"/>
    </source>
</evidence>
<proteinExistence type="predicted"/>
<dbReference type="SUPFAM" id="SSF53187">
    <property type="entry name" value="Zn-dependent exopeptidases"/>
    <property type="match status" value="1"/>
</dbReference>
<keyword evidence="2" id="KW-0479">Metal-binding</keyword>
<keyword evidence="4" id="KW-0862">Zinc</keyword>
<dbReference type="Pfam" id="PF24827">
    <property type="entry name" value="AstE_AspA_cat"/>
    <property type="match status" value="2"/>
</dbReference>
<keyword evidence="9" id="KW-1185">Reference proteome</keyword>
<feature type="domain" description="Succinylglutamate desuccinylase/Aspartoacylase catalytic" evidence="7">
    <location>
        <begin position="270"/>
        <end position="372"/>
    </location>
</feature>
<gene>
    <name evidence="8" type="ORF">HJC23_006536</name>
</gene>
<dbReference type="GO" id="GO:0046872">
    <property type="term" value="F:metal ion binding"/>
    <property type="evidence" value="ECO:0007669"/>
    <property type="project" value="UniProtKB-KW"/>
</dbReference>
<accession>A0ABD3PK88</accession>
<dbReference type="GO" id="GO:0016787">
    <property type="term" value="F:hydrolase activity"/>
    <property type="evidence" value="ECO:0007669"/>
    <property type="project" value="UniProtKB-KW"/>
</dbReference>
<dbReference type="PANTHER" id="PTHR15162">
    <property type="entry name" value="ASPARTOACYLASE"/>
    <property type="match status" value="1"/>
</dbReference>
<dbReference type="InterPro" id="IPR007036">
    <property type="entry name" value="Aste_AspA_hybrid_dom"/>
</dbReference>
<feature type="domain" description="Succinylglutamate desuccinylase/Aspartoacylase catalytic" evidence="7">
    <location>
        <begin position="110"/>
        <end position="207"/>
    </location>
</feature>
<protein>
    <recommendedName>
        <fullName evidence="10">Aspartoacylase</fullName>
    </recommendedName>
</protein>
<evidence type="ECO:0000259" key="7">
    <source>
        <dbReference type="Pfam" id="PF24827"/>
    </source>
</evidence>
<evidence type="ECO:0000313" key="9">
    <source>
        <dbReference type="Proteomes" id="UP001516023"/>
    </source>
</evidence>
<keyword evidence="3" id="KW-0378">Hydrolase</keyword>
<evidence type="ECO:0008006" key="10">
    <source>
        <dbReference type="Google" id="ProtNLM"/>
    </source>
</evidence>